<name>A0A378MYA4_MANHA</name>
<dbReference type="NCBIfam" id="NF008495">
    <property type="entry name" value="PRK11408.1-2"/>
    <property type="match status" value="1"/>
</dbReference>
<sequence length="213" mass="24192">MKNLEQLLDKQSAWLILRDWFTQAKNHYEILASYPEDAGSALVGMQLSTRSPLGAMVYETGGVFIDHGWLRILGSGNEKLPRGLFDWNFGKTFKQSGEQPSHLLVADDAIGGYFAINAGGIGSDLGKVYYYHPKAKKWENTQLGYSEFLGWALAGDLNHFYQDLRWENWQTDVEKLQGHQVLDLTSKIAVRLNATTKANLPLKIWDIRWLKCL</sequence>
<proteinExistence type="predicted"/>
<accession>A0A378MYA4</accession>
<organism evidence="1 2">
    <name type="scientific">Mannheimia haemolytica</name>
    <name type="common">Pasteurella haemolytica</name>
    <dbReference type="NCBI Taxonomy" id="75985"/>
    <lineage>
        <taxon>Bacteria</taxon>
        <taxon>Pseudomonadati</taxon>
        <taxon>Pseudomonadota</taxon>
        <taxon>Gammaproteobacteria</taxon>
        <taxon>Pasteurellales</taxon>
        <taxon>Pasteurellaceae</taxon>
        <taxon>Mannheimia</taxon>
    </lineage>
</organism>
<dbReference type="InterPro" id="IPR021239">
    <property type="entry name" value="DUF2625"/>
</dbReference>
<dbReference type="EMBL" id="UGPN01000002">
    <property type="protein sequence ID" value="STY61094.1"/>
    <property type="molecule type" value="Genomic_DNA"/>
</dbReference>
<evidence type="ECO:0000313" key="2">
    <source>
        <dbReference type="Proteomes" id="UP000254802"/>
    </source>
</evidence>
<evidence type="ECO:0000313" key="1">
    <source>
        <dbReference type="EMBL" id="STY61094.1"/>
    </source>
</evidence>
<dbReference type="Pfam" id="PF10946">
    <property type="entry name" value="DUF2625"/>
    <property type="match status" value="1"/>
</dbReference>
<dbReference type="STRING" id="75985.WC39_08905"/>
<protein>
    <submittedName>
        <fullName evidence="1">Protein of uncharacterized function DUF2625</fullName>
    </submittedName>
</protein>
<dbReference type="AlphaFoldDB" id="A0A378MYA4"/>
<reference evidence="1 2" key="1">
    <citation type="submission" date="2018-06" db="EMBL/GenBank/DDBJ databases">
        <authorList>
            <consortium name="Pathogen Informatics"/>
            <person name="Doyle S."/>
        </authorList>
    </citation>
    <scope>NUCLEOTIDE SEQUENCE [LARGE SCALE GENOMIC DNA]</scope>
    <source>
        <strain evidence="1 2">NCTC10638</strain>
    </source>
</reference>
<gene>
    <name evidence="1" type="ORF">NCTC10638_02301</name>
</gene>
<dbReference type="Proteomes" id="UP000254802">
    <property type="component" value="Unassembled WGS sequence"/>
</dbReference>